<dbReference type="AlphaFoldDB" id="A0ABD0JC63"/>
<reference evidence="2 3" key="1">
    <citation type="journal article" date="2023" name="Sci. Data">
        <title>Genome assembly of the Korean intertidal mud-creeper Batillaria attramentaria.</title>
        <authorList>
            <person name="Patra A.K."/>
            <person name="Ho P.T."/>
            <person name="Jun S."/>
            <person name="Lee S.J."/>
            <person name="Kim Y."/>
            <person name="Won Y.J."/>
        </authorList>
    </citation>
    <scope>NUCLEOTIDE SEQUENCE [LARGE SCALE GENOMIC DNA]</scope>
    <source>
        <strain evidence="2">Wonlab-2016</strain>
    </source>
</reference>
<organism evidence="2 3">
    <name type="scientific">Batillaria attramentaria</name>
    <dbReference type="NCBI Taxonomy" id="370345"/>
    <lineage>
        <taxon>Eukaryota</taxon>
        <taxon>Metazoa</taxon>
        <taxon>Spiralia</taxon>
        <taxon>Lophotrochozoa</taxon>
        <taxon>Mollusca</taxon>
        <taxon>Gastropoda</taxon>
        <taxon>Caenogastropoda</taxon>
        <taxon>Sorbeoconcha</taxon>
        <taxon>Cerithioidea</taxon>
        <taxon>Batillariidae</taxon>
        <taxon>Batillaria</taxon>
    </lineage>
</organism>
<evidence type="ECO:0000313" key="3">
    <source>
        <dbReference type="Proteomes" id="UP001519460"/>
    </source>
</evidence>
<evidence type="ECO:0000256" key="1">
    <source>
        <dbReference type="SAM" id="MobiDB-lite"/>
    </source>
</evidence>
<proteinExistence type="predicted"/>
<gene>
    <name evidence="2" type="ORF">BaRGS_00036372</name>
</gene>
<dbReference type="EMBL" id="JACVVK020000510">
    <property type="protein sequence ID" value="KAK7469643.1"/>
    <property type="molecule type" value="Genomic_DNA"/>
</dbReference>
<evidence type="ECO:0000313" key="2">
    <source>
        <dbReference type="EMBL" id="KAK7469643.1"/>
    </source>
</evidence>
<accession>A0ABD0JC63</accession>
<sequence>MSEAEDEELRSLLTVCVTFLKDRIKSSAIITSREEFLQGTTREEELQSSQVSKSLNFADHHGDSHLSAKQSAQRGWHPVPTVTDLSPRRVQQHSLPSELHPKRAQSACLAA</sequence>
<comment type="caution">
    <text evidence="2">The sequence shown here is derived from an EMBL/GenBank/DDBJ whole genome shotgun (WGS) entry which is preliminary data.</text>
</comment>
<protein>
    <submittedName>
        <fullName evidence="2">Uncharacterized protein</fullName>
    </submittedName>
</protein>
<dbReference type="Proteomes" id="UP001519460">
    <property type="component" value="Unassembled WGS sequence"/>
</dbReference>
<feature type="region of interest" description="Disordered" evidence="1">
    <location>
        <begin position="57"/>
        <end position="111"/>
    </location>
</feature>
<keyword evidence="3" id="KW-1185">Reference proteome</keyword>
<name>A0ABD0JC63_9CAEN</name>